<dbReference type="InterPro" id="IPR049240">
    <property type="entry name" value="DUF6875"/>
</dbReference>
<evidence type="ECO:0000313" key="3">
    <source>
        <dbReference type="Proteomes" id="UP000198959"/>
    </source>
</evidence>
<dbReference type="STRING" id="145854.GA0074692_2119"/>
<dbReference type="AlphaFoldDB" id="A0A1C6SAH6"/>
<sequence>MNAVLTHSLLPGQILFTATDLHADPPHPLLDGAVEQLRAVVAWAREYLCEPHPELGRRGPVCPYAQGSLDRDTFYLAVHRGSAVDPVGLDTVLAGYRDWFARLEPLAGPAAQFKTILLTLPDLPADVARETVDRTQERLKPAYTEQGLMLGEFHDGPPAKGGLWNTEFRPLHSPVPMLVVRHMVASDLPFLVDDPVTCAAYLRFFAHSAPGALRQQIAAAAARHGLTVPEATAGTPALRRLADQEVG</sequence>
<gene>
    <name evidence="2" type="ORF">GA0074692_2119</name>
</gene>
<name>A0A1C6SAH6_9ACTN</name>
<accession>A0A1C6SAH6</accession>
<keyword evidence="3" id="KW-1185">Reference proteome</keyword>
<reference evidence="3" key="1">
    <citation type="submission" date="2016-06" db="EMBL/GenBank/DDBJ databases">
        <authorList>
            <person name="Varghese N."/>
            <person name="Submissions Spin"/>
        </authorList>
    </citation>
    <scope>NUCLEOTIDE SEQUENCE [LARGE SCALE GENOMIC DNA]</scope>
    <source>
        <strain evidence="3">DSM 43817</strain>
    </source>
</reference>
<evidence type="ECO:0000259" key="1">
    <source>
        <dbReference type="Pfam" id="PF21780"/>
    </source>
</evidence>
<proteinExistence type="predicted"/>
<evidence type="ECO:0000313" key="2">
    <source>
        <dbReference type="EMBL" id="SCL26282.1"/>
    </source>
</evidence>
<dbReference type="EMBL" id="FMHW01000002">
    <property type="protein sequence ID" value="SCL26282.1"/>
    <property type="molecule type" value="Genomic_DNA"/>
</dbReference>
<feature type="domain" description="DUF6875" evidence="1">
    <location>
        <begin position="38"/>
        <end position="215"/>
    </location>
</feature>
<protein>
    <recommendedName>
        <fullName evidence="1">DUF6875 domain-containing protein</fullName>
    </recommendedName>
</protein>
<dbReference type="Proteomes" id="UP000198959">
    <property type="component" value="Unassembled WGS sequence"/>
</dbReference>
<organism evidence="2 3">
    <name type="scientific">Micromonospora pallida</name>
    <dbReference type="NCBI Taxonomy" id="145854"/>
    <lineage>
        <taxon>Bacteria</taxon>
        <taxon>Bacillati</taxon>
        <taxon>Actinomycetota</taxon>
        <taxon>Actinomycetes</taxon>
        <taxon>Micromonosporales</taxon>
        <taxon>Micromonosporaceae</taxon>
        <taxon>Micromonospora</taxon>
    </lineage>
</organism>
<dbReference type="Pfam" id="PF21780">
    <property type="entry name" value="DUF6875"/>
    <property type="match status" value="1"/>
</dbReference>